<keyword evidence="2" id="KW-1185">Reference proteome</keyword>
<accession>A0ACC2K5S7</accession>
<proteinExistence type="predicted"/>
<organism evidence="1 2">
    <name type="scientific">Persea americana</name>
    <name type="common">Avocado</name>
    <dbReference type="NCBI Taxonomy" id="3435"/>
    <lineage>
        <taxon>Eukaryota</taxon>
        <taxon>Viridiplantae</taxon>
        <taxon>Streptophyta</taxon>
        <taxon>Embryophyta</taxon>
        <taxon>Tracheophyta</taxon>
        <taxon>Spermatophyta</taxon>
        <taxon>Magnoliopsida</taxon>
        <taxon>Magnoliidae</taxon>
        <taxon>Laurales</taxon>
        <taxon>Lauraceae</taxon>
        <taxon>Persea</taxon>
    </lineage>
</organism>
<gene>
    <name evidence="1" type="ORF">MRB53_035812</name>
</gene>
<dbReference type="Proteomes" id="UP001234297">
    <property type="component" value="Chromosome 12"/>
</dbReference>
<evidence type="ECO:0000313" key="1">
    <source>
        <dbReference type="EMBL" id="KAJ8616440.1"/>
    </source>
</evidence>
<reference evidence="1 2" key="1">
    <citation type="journal article" date="2022" name="Hortic Res">
        <title>A haplotype resolved chromosomal level avocado genome allows analysis of novel avocado genes.</title>
        <authorList>
            <person name="Nath O."/>
            <person name="Fletcher S.J."/>
            <person name="Hayward A."/>
            <person name="Shaw L.M."/>
            <person name="Masouleh A.K."/>
            <person name="Furtado A."/>
            <person name="Henry R.J."/>
            <person name="Mitter N."/>
        </authorList>
    </citation>
    <scope>NUCLEOTIDE SEQUENCE [LARGE SCALE GENOMIC DNA]</scope>
    <source>
        <strain evidence="2">cv. Hass</strain>
    </source>
</reference>
<comment type="caution">
    <text evidence="1">The sequence shown here is derived from an EMBL/GenBank/DDBJ whole genome shotgun (WGS) entry which is preliminary data.</text>
</comment>
<evidence type="ECO:0000313" key="2">
    <source>
        <dbReference type="Proteomes" id="UP001234297"/>
    </source>
</evidence>
<sequence>MTLLLPLSERKPDRRPKSILEGIMGLGGKMSVESRVLLVSKKELMGLFQSEANNDDGMVLKARVRRREMVTTPSEVDPMRTSPGGPDPQHHSKPPSFA</sequence>
<protein>
    <submittedName>
        <fullName evidence="1">Uncharacterized protein</fullName>
    </submittedName>
</protein>
<name>A0ACC2K5S7_PERAE</name>
<dbReference type="EMBL" id="CM056820">
    <property type="protein sequence ID" value="KAJ8616440.1"/>
    <property type="molecule type" value="Genomic_DNA"/>
</dbReference>